<dbReference type="PRINTS" id="PR00032">
    <property type="entry name" value="HTHARAC"/>
</dbReference>
<keyword evidence="3" id="KW-0804">Transcription</keyword>
<evidence type="ECO:0000313" key="7">
    <source>
        <dbReference type="EMBL" id="GBG09069.1"/>
    </source>
</evidence>
<evidence type="ECO:0000256" key="1">
    <source>
        <dbReference type="ARBA" id="ARBA00023015"/>
    </source>
</evidence>
<keyword evidence="8" id="KW-1185">Reference proteome</keyword>
<evidence type="ECO:0000259" key="5">
    <source>
        <dbReference type="PROSITE" id="PS01124"/>
    </source>
</evidence>
<proteinExistence type="predicted"/>
<dbReference type="Pfam" id="PF12833">
    <property type="entry name" value="HTH_18"/>
    <property type="match status" value="1"/>
</dbReference>
<dbReference type="PANTHER" id="PTHR43280:SF28">
    <property type="entry name" value="HTH-TYPE TRANSCRIPTIONAL ACTIVATOR RHAS"/>
    <property type="match status" value="1"/>
</dbReference>
<evidence type="ECO:0000256" key="2">
    <source>
        <dbReference type="ARBA" id="ARBA00023125"/>
    </source>
</evidence>
<dbReference type="PROSITE" id="PS01124">
    <property type="entry name" value="HTH_ARAC_FAMILY_2"/>
    <property type="match status" value="1"/>
</dbReference>
<evidence type="ECO:0000256" key="3">
    <source>
        <dbReference type="ARBA" id="ARBA00023163"/>
    </source>
</evidence>
<evidence type="ECO:0000313" key="8">
    <source>
        <dbReference type="Proteomes" id="UP000245202"/>
    </source>
</evidence>
<evidence type="ECO:0000256" key="4">
    <source>
        <dbReference type="PROSITE-ProRule" id="PRU00169"/>
    </source>
</evidence>
<dbReference type="Proteomes" id="UP000245202">
    <property type="component" value="Unassembled WGS sequence"/>
</dbReference>
<dbReference type="InterPro" id="IPR001789">
    <property type="entry name" value="Sig_transdc_resp-reg_receiver"/>
</dbReference>
<feature type="domain" description="HTH araC/xylS-type" evidence="5">
    <location>
        <begin position="434"/>
        <end position="532"/>
    </location>
</feature>
<accession>A0A2R5ETR9</accession>
<comment type="caution">
    <text evidence="7">The sequence shown here is derived from an EMBL/GenBank/DDBJ whole genome shotgun (WGS) entry which is preliminary data.</text>
</comment>
<dbReference type="InterPro" id="IPR011006">
    <property type="entry name" value="CheY-like_superfamily"/>
</dbReference>
<protein>
    <submittedName>
        <fullName evidence="7">DNA-binding response regulator</fullName>
    </submittedName>
</protein>
<dbReference type="PROSITE" id="PS00041">
    <property type="entry name" value="HTH_ARAC_FAMILY_1"/>
    <property type="match status" value="1"/>
</dbReference>
<keyword evidence="4" id="KW-0597">Phosphoprotein</keyword>
<reference evidence="7 8" key="1">
    <citation type="submission" date="2017-08" db="EMBL/GenBank/DDBJ databases">
        <title>Substantial Increase in Enzyme Production by Combined Drug-Resistance Mutations in Paenibacillus agaridevorans.</title>
        <authorList>
            <person name="Tanaka Y."/>
            <person name="Funane K."/>
            <person name="Hosaka T."/>
            <person name="Shiwa Y."/>
            <person name="Fujita N."/>
            <person name="Miyazaki T."/>
            <person name="Yoshikawa H."/>
            <person name="Murakami K."/>
            <person name="Kasahara K."/>
            <person name="Inaoka T."/>
            <person name="Hiraga Y."/>
            <person name="Ochi K."/>
        </authorList>
    </citation>
    <scope>NUCLEOTIDE SEQUENCE [LARGE SCALE GENOMIC DNA]</scope>
    <source>
        <strain evidence="7 8">T-3040</strain>
    </source>
</reference>
<dbReference type="GO" id="GO:0000160">
    <property type="term" value="P:phosphorelay signal transduction system"/>
    <property type="evidence" value="ECO:0007669"/>
    <property type="project" value="InterPro"/>
</dbReference>
<dbReference type="EMBL" id="BDQX01000192">
    <property type="protein sequence ID" value="GBG09069.1"/>
    <property type="molecule type" value="Genomic_DNA"/>
</dbReference>
<feature type="domain" description="Response regulatory" evidence="6">
    <location>
        <begin position="2"/>
        <end position="120"/>
    </location>
</feature>
<evidence type="ECO:0000259" key="6">
    <source>
        <dbReference type="PROSITE" id="PS50110"/>
    </source>
</evidence>
<dbReference type="InterPro" id="IPR020449">
    <property type="entry name" value="Tscrpt_reg_AraC-type_HTH"/>
</dbReference>
<dbReference type="SMART" id="SM00342">
    <property type="entry name" value="HTH_ARAC"/>
    <property type="match status" value="1"/>
</dbReference>
<dbReference type="Gene3D" id="3.40.50.2300">
    <property type="match status" value="1"/>
</dbReference>
<dbReference type="Pfam" id="PF00072">
    <property type="entry name" value="Response_reg"/>
    <property type="match status" value="1"/>
</dbReference>
<dbReference type="InterPro" id="IPR009057">
    <property type="entry name" value="Homeodomain-like_sf"/>
</dbReference>
<dbReference type="GO" id="GO:0043565">
    <property type="term" value="F:sequence-specific DNA binding"/>
    <property type="evidence" value="ECO:0007669"/>
    <property type="project" value="InterPro"/>
</dbReference>
<keyword evidence="2 7" id="KW-0238">DNA-binding</keyword>
<dbReference type="GO" id="GO:0003700">
    <property type="term" value="F:DNA-binding transcription factor activity"/>
    <property type="evidence" value="ECO:0007669"/>
    <property type="project" value="InterPro"/>
</dbReference>
<feature type="modified residue" description="4-aspartylphosphate" evidence="4">
    <location>
        <position position="55"/>
    </location>
</feature>
<sequence>MKVMVVDDEELSKDKIVYFLHGSSVSFESVLTAGNGREALDLIKGGVIPDLILTDIRMPVMNGLELIEAVKEEYPDIRFIVTSGYADFDYAVKAMKHGVTDYVLKPVKAQDLISVVEAMRDAIAAAGQAKEESIRIETVSRENRRMAMEKEIYHLLTDRRDDEIEKKDAERENAILRHGSYLIASVKLHAGERPVDGEVYRELRNRFDDETGHGWMMENYFGKATFILIFGGEDENQLADAASKEAHRLRASLGDRHGLAVTIGISRPCGDPRTAYRQAAMALKNRFCFGTDRIFPYAANEARSNSASQSLALKFKLAEQSLENKSLAKAIDLLRHTAEDVFVHSLAECREEISIDYLFNEYVNLVIRFCLKNGYDFVDRIDPDVLSGRALDELEDRGAIVKSIETMIERVFRSAPGSEGGTLRNAALHSSVIDQIIGYVSRNIEEEINLQTVSDKFSINPSYLSRVFKAATSQSFVKYVTGLKIDKAKELLGNGALEIADIAHGLGFSDQQYFNRVFKKTTGTTPSEWRNKSKKSPKNA</sequence>
<dbReference type="PANTHER" id="PTHR43280">
    <property type="entry name" value="ARAC-FAMILY TRANSCRIPTIONAL REGULATOR"/>
    <property type="match status" value="1"/>
</dbReference>
<gene>
    <name evidence="7" type="ORF">PAT3040_03696</name>
</gene>
<dbReference type="CDD" id="cd17536">
    <property type="entry name" value="REC_YesN-like"/>
    <property type="match status" value="1"/>
</dbReference>
<dbReference type="SUPFAM" id="SSF52172">
    <property type="entry name" value="CheY-like"/>
    <property type="match status" value="1"/>
</dbReference>
<dbReference type="SUPFAM" id="SSF46689">
    <property type="entry name" value="Homeodomain-like"/>
    <property type="match status" value="2"/>
</dbReference>
<dbReference type="PROSITE" id="PS50110">
    <property type="entry name" value="RESPONSE_REGULATORY"/>
    <property type="match status" value="1"/>
</dbReference>
<organism evidence="7 8">
    <name type="scientific">Paenibacillus agaridevorans</name>
    <dbReference type="NCBI Taxonomy" id="171404"/>
    <lineage>
        <taxon>Bacteria</taxon>
        <taxon>Bacillati</taxon>
        <taxon>Bacillota</taxon>
        <taxon>Bacilli</taxon>
        <taxon>Bacillales</taxon>
        <taxon>Paenibacillaceae</taxon>
        <taxon>Paenibacillus</taxon>
    </lineage>
</organism>
<keyword evidence="1" id="KW-0805">Transcription regulation</keyword>
<name>A0A2R5ETR9_9BACL</name>
<dbReference type="InterPro" id="IPR018062">
    <property type="entry name" value="HTH_AraC-typ_CS"/>
</dbReference>
<dbReference type="SMART" id="SM00448">
    <property type="entry name" value="REC"/>
    <property type="match status" value="1"/>
</dbReference>
<dbReference type="Gene3D" id="1.10.10.60">
    <property type="entry name" value="Homeodomain-like"/>
    <property type="match status" value="2"/>
</dbReference>
<dbReference type="RefSeq" id="WP_181376707.1">
    <property type="nucleotide sequence ID" value="NZ_BDQX01000192.1"/>
</dbReference>
<dbReference type="InterPro" id="IPR018060">
    <property type="entry name" value="HTH_AraC"/>
</dbReference>
<dbReference type="AlphaFoldDB" id="A0A2R5ETR9"/>